<keyword evidence="1" id="KW-1133">Transmembrane helix</keyword>
<evidence type="ECO:0000313" key="3">
    <source>
        <dbReference type="Proteomes" id="UP000054166"/>
    </source>
</evidence>
<accession>A0A0C3G198</accession>
<dbReference type="HOGENOM" id="CLU_1971339_0_0_1"/>
<keyword evidence="1" id="KW-0472">Membrane</keyword>
<organism evidence="2 3">
    <name type="scientific">Piloderma croceum (strain F 1598)</name>
    <dbReference type="NCBI Taxonomy" id="765440"/>
    <lineage>
        <taxon>Eukaryota</taxon>
        <taxon>Fungi</taxon>
        <taxon>Dikarya</taxon>
        <taxon>Basidiomycota</taxon>
        <taxon>Agaricomycotina</taxon>
        <taxon>Agaricomycetes</taxon>
        <taxon>Agaricomycetidae</taxon>
        <taxon>Atheliales</taxon>
        <taxon>Atheliaceae</taxon>
        <taxon>Piloderma</taxon>
    </lineage>
</organism>
<reference evidence="2 3" key="1">
    <citation type="submission" date="2014-04" db="EMBL/GenBank/DDBJ databases">
        <authorList>
            <consortium name="DOE Joint Genome Institute"/>
            <person name="Kuo A."/>
            <person name="Tarkka M."/>
            <person name="Buscot F."/>
            <person name="Kohler A."/>
            <person name="Nagy L.G."/>
            <person name="Floudas D."/>
            <person name="Copeland A."/>
            <person name="Barry K.W."/>
            <person name="Cichocki N."/>
            <person name="Veneault-Fourrey C."/>
            <person name="LaButti K."/>
            <person name="Lindquist E.A."/>
            <person name="Lipzen A."/>
            <person name="Lundell T."/>
            <person name="Morin E."/>
            <person name="Murat C."/>
            <person name="Sun H."/>
            <person name="Tunlid A."/>
            <person name="Henrissat B."/>
            <person name="Grigoriev I.V."/>
            <person name="Hibbett D.S."/>
            <person name="Martin F."/>
            <person name="Nordberg H.P."/>
            <person name="Cantor M.N."/>
            <person name="Hua S.X."/>
        </authorList>
    </citation>
    <scope>NUCLEOTIDE SEQUENCE [LARGE SCALE GENOMIC DNA]</scope>
    <source>
        <strain evidence="2 3">F 1598</strain>
    </source>
</reference>
<name>A0A0C3G198_PILCF</name>
<dbReference type="Proteomes" id="UP000054166">
    <property type="component" value="Unassembled WGS sequence"/>
</dbReference>
<reference evidence="3" key="2">
    <citation type="submission" date="2015-01" db="EMBL/GenBank/DDBJ databases">
        <title>Evolutionary Origins and Diversification of the Mycorrhizal Mutualists.</title>
        <authorList>
            <consortium name="DOE Joint Genome Institute"/>
            <consortium name="Mycorrhizal Genomics Consortium"/>
            <person name="Kohler A."/>
            <person name="Kuo A."/>
            <person name="Nagy L.G."/>
            <person name="Floudas D."/>
            <person name="Copeland A."/>
            <person name="Barry K.W."/>
            <person name="Cichocki N."/>
            <person name="Veneault-Fourrey C."/>
            <person name="LaButti K."/>
            <person name="Lindquist E.A."/>
            <person name="Lipzen A."/>
            <person name="Lundell T."/>
            <person name="Morin E."/>
            <person name="Murat C."/>
            <person name="Riley R."/>
            <person name="Ohm R."/>
            <person name="Sun H."/>
            <person name="Tunlid A."/>
            <person name="Henrissat B."/>
            <person name="Grigoriev I.V."/>
            <person name="Hibbett D.S."/>
            <person name="Martin F."/>
        </authorList>
    </citation>
    <scope>NUCLEOTIDE SEQUENCE [LARGE SCALE GENOMIC DNA]</scope>
    <source>
        <strain evidence="3">F 1598</strain>
    </source>
</reference>
<dbReference type="EMBL" id="KN832974">
    <property type="protein sequence ID" value="KIM90030.1"/>
    <property type="molecule type" value="Genomic_DNA"/>
</dbReference>
<sequence length="127" mass="14333">MVIFEWLQTETAFGVLELDLFKLFTGSQSSRPYPYSSGNQHEMSMLYNQSQTTIPETVIQIITSLLLMILGSISSNFIVPTVSVDRRTSKIIHRAGAPLMRCILTNIPPKHSNVGTRWAQKFMLSKV</sequence>
<keyword evidence="1" id="KW-0812">Transmembrane</keyword>
<evidence type="ECO:0000313" key="2">
    <source>
        <dbReference type="EMBL" id="KIM90030.1"/>
    </source>
</evidence>
<gene>
    <name evidence="2" type="ORF">PILCRDRAFT_205539</name>
</gene>
<protein>
    <submittedName>
        <fullName evidence="2">Uncharacterized protein</fullName>
    </submittedName>
</protein>
<feature type="transmembrane region" description="Helical" evidence="1">
    <location>
        <begin position="58"/>
        <end position="79"/>
    </location>
</feature>
<dbReference type="AlphaFoldDB" id="A0A0C3G198"/>
<proteinExistence type="predicted"/>
<evidence type="ECO:0000256" key="1">
    <source>
        <dbReference type="SAM" id="Phobius"/>
    </source>
</evidence>
<dbReference type="InParanoid" id="A0A0C3G198"/>
<keyword evidence="3" id="KW-1185">Reference proteome</keyword>